<sequence length="119" mass="13631">MNKVKERLQDQILFFLVDETTVRYGTAMTTVLSGPLDGRFKDQPFLLDLLDFHAAINQNIQPAVTWALFKVFVKILTTTVYTCSSLIEQLTVRRPVEVEGTLTQHDVWHRHLSRSQQGG</sequence>
<dbReference type="Proteomes" id="UP000595437">
    <property type="component" value="Chromosome 2"/>
</dbReference>
<dbReference type="EMBL" id="CP045891">
    <property type="protein sequence ID" value="QQP58243.1"/>
    <property type="molecule type" value="Genomic_DNA"/>
</dbReference>
<proteinExistence type="predicted"/>
<gene>
    <name evidence="1" type="ORF">FKW44_003495</name>
</gene>
<organism evidence="1 2">
    <name type="scientific">Caligus rogercresseyi</name>
    <name type="common">Sea louse</name>
    <dbReference type="NCBI Taxonomy" id="217165"/>
    <lineage>
        <taxon>Eukaryota</taxon>
        <taxon>Metazoa</taxon>
        <taxon>Ecdysozoa</taxon>
        <taxon>Arthropoda</taxon>
        <taxon>Crustacea</taxon>
        <taxon>Multicrustacea</taxon>
        <taxon>Hexanauplia</taxon>
        <taxon>Copepoda</taxon>
        <taxon>Siphonostomatoida</taxon>
        <taxon>Caligidae</taxon>
        <taxon>Caligus</taxon>
    </lineage>
</organism>
<accession>A0A7T8KLR4</accession>
<keyword evidence="2" id="KW-1185">Reference proteome</keyword>
<dbReference type="AlphaFoldDB" id="A0A7T8KLR4"/>
<evidence type="ECO:0000313" key="2">
    <source>
        <dbReference type="Proteomes" id="UP000595437"/>
    </source>
</evidence>
<protein>
    <submittedName>
        <fullName evidence="1">Uncharacterized protein</fullName>
    </submittedName>
</protein>
<reference evidence="2" key="1">
    <citation type="submission" date="2021-01" db="EMBL/GenBank/DDBJ databases">
        <title>Caligus Genome Assembly.</title>
        <authorList>
            <person name="Gallardo-Escarate C."/>
        </authorList>
    </citation>
    <scope>NUCLEOTIDE SEQUENCE [LARGE SCALE GENOMIC DNA]</scope>
</reference>
<evidence type="ECO:0000313" key="1">
    <source>
        <dbReference type="EMBL" id="QQP58243.1"/>
    </source>
</evidence>
<name>A0A7T8KLR4_CALRO</name>
<dbReference type="OrthoDB" id="6623841at2759"/>